<dbReference type="GO" id="GO:0016604">
    <property type="term" value="C:nuclear body"/>
    <property type="evidence" value="ECO:0007669"/>
    <property type="project" value="TreeGrafter"/>
</dbReference>
<keyword evidence="3" id="KW-1185">Reference proteome</keyword>
<comment type="caution">
    <text evidence="2">The sequence shown here is derived from an EMBL/GenBank/DDBJ whole genome shotgun (WGS) entry which is preliminary data.</text>
</comment>
<sequence>MRTPRETQRSTNTLVCLLQGLAGHVVKIELRNEASILGRIVHVDGYMDVDMVNVSYTDVDNKTSNFEDFHIQGKNIRFVQVPDELNMLNVISRQLEMNCRSSKLACVEPRVPCRKGKKGALARAKDPETIRKERAIRKGLRESRLRQKVADTKAAIACQDNTESSTVAVNTFHKNPENIDCGSEAEPAKNKSDV</sequence>
<dbReference type="CDD" id="cd01733">
    <property type="entry name" value="LSm10"/>
    <property type="match status" value="1"/>
</dbReference>
<dbReference type="GO" id="GO:0071208">
    <property type="term" value="F:histone pre-mRNA DCP binding"/>
    <property type="evidence" value="ECO:0007669"/>
    <property type="project" value="TreeGrafter"/>
</dbReference>
<reference evidence="2" key="1">
    <citation type="journal article" date="2023" name="Mol. Biol. Evol.">
        <title>Third-Generation Sequencing Reveals the Adaptive Role of the Epigenome in Three Deep-Sea Polychaetes.</title>
        <authorList>
            <person name="Perez M."/>
            <person name="Aroh O."/>
            <person name="Sun Y."/>
            <person name="Lan Y."/>
            <person name="Juniper S.K."/>
            <person name="Young C.R."/>
            <person name="Angers B."/>
            <person name="Qian P.Y."/>
        </authorList>
    </citation>
    <scope>NUCLEOTIDE SEQUENCE</scope>
    <source>
        <strain evidence="2">R07B-5</strain>
    </source>
</reference>
<dbReference type="GO" id="GO:0071209">
    <property type="term" value="F:U7 snRNA binding"/>
    <property type="evidence" value="ECO:0007669"/>
    <property type="project" value="TreeGrafter"/>
</dbReference>
<evidence type="ECO:0000259" key="1">
    <source>
        <dbReference type="Pfam" id="PF01423"/>
    </source>
</evidence>
<dbReference type="InterPro" id="IPR001163">
    <property type="entry name" value="Sm_dom_euk/arc"/>
</dbReference>
<evidence type="ECO:0000313" key="2">
    <source>
        <dbReference type="EMBL" id="KAK2178761.1"/>
    </source>
</evidence>
<dbReference type="Gene3D" id="2.30.30.100">
    <property type="match status" value="1"/>
</dbReference>
<dbReference type="Pfam" id="PF01423">
    <property type="entry name" value="LSM"/>
    <property type="match status" value="1"/>
</dbReference>
<evidence type="ECO:0000313" key="3">
    <source>
        <dbReference type="Proteomes" id="UP001209878"/>
    </source>
</evidence>
<dbReference type="SUPFAM" id="SSF50182">
    <property type="entry name" value="Sm-like ribonucleoproteins"/>
    <property type="match status" value="1"/>
</dbReference>
<dbReference type="GO" id="GO:0006398">
    <property type="term" value="P:mRNA 3'-end processing by stem-loop binding and cleavage"/>
    <property type="evidence" value="ECO:0007669"/>
    <property type="project" value="TreeGrafter"/>
</dbReference>
<gene>
    <name evidence="2" type="ORF">NP493_528g02025</name>
</gene>
<protein>
    <recommendedName>
        <fullName evidence="1">Sm domain-containing protein</fullName>
    </recommendedName>
</protein>
<dbReference type="PANTHER" id="PTHR21196">
    <property type="entry name" value="U7 SNRNA-ASSOCIATED SM-LIKE PROTEIN LSM10"/>
    <property type="match status" value="1"/>
</dbReference>
<accession>A0AAD9KWK9</accession>
<dbReference type="EMBL" id="JAODUO010000529">
    <property type="protein sequence ID" value="KAK2178761.1"/>
    <property type="molecule type" value="Genomic_DNA"/>
</dbReference>
<dbReference type="PANTHER" id="PTHR21196:SF1">
    <property type="entry name" value="U7 SNRNA-ASSOCIATED SM-LIKE PROTEIN LSM10"/>
    <property type="match status" value="1"/>
</dbReference>
<dbReference type="GO" id="GO:0071254">
    <property type="term" value="C:cytoplasmic U snRNP body"/>
    <property type="evidence" value="ECO:0007669"/>
    <property type="project" value="TreeGrafter"/>
</dbReference>
<organism evidence="2 3">
    <name type="scientific">Ridgeia piscesae</name>
    <name type="common">Tubeworm</name>
    <dbReference type="NCBI Taxonomy" id="27915"/>
    <lineage>
        <taxon>Eukaryota</taxon>
        <taxon>Metazoa</taxon>
        <taxon>Spiralia</taxon>
        <taxon>Lophotrochozoa</taxon>
        <taxon>Annelida</taxon>
        <taxon>Polychaeta</taxon>
        <taxon>Sedentaria</taxon>
        <taxon>Canalipalpata</taxon>
        <taxon>Sabellida</taxon>
        <taxon>Siboglinidae</taxon>
        <taxon>Ridgeia</taxon>
    </lineage>
</organism>
<dbReference type="InterPro" id="IPR052840">
    <property type="entry name" value="U7_snRNA_Sm-like"/>
</dbReference>
<dbReference type="InterPro" id="IPR010920">
    <property type="entry name" value="LSM_dom_sf"/>
</dbReference>
<dbReference type="AlphaFoldDB" id="A0AAD9KWK9"/>
<dbReference type="Proteomes" id="UP001209878">
    <property type="component" value="Unassembled WGS sequence"/>
</dbReference>
<name>A0AAD9KWK9_RIDPI</name>
<proteinExistence type="predicted"/>
<feature type="domain" description="Sm" evidence="1">
    <location>
        <begin position="17"/>
        <end position="80"/>
    </location>
</feature>